<evidence type="ECO:0000313" key="2">
    <source>
        <dbReference type="EMBL" id="KAL1525782.1"/>
    </source>
</evidence>
<feature type="region of interest" description="Disordered" evidence="1">
    <location>
        <begin position="236"/>
        <end position="264"/>
    </location>
</feature>
<feature type="region of interest" description="Disordered" evidence="1">
    <location>
        <begin position="286"/>
        <end position="315"/>
    </location>
</feature>
<name>A0AB34JY52_PRYPA</name>
<dbReference type="EMBL" id="JBGBPQ010000004">
    <property type="protein sequence ID" value="KAL1525782.1"/>
    <property type="molecule type" value="Genomic_DNA"/>
</dbReference>
<sequence>MLFDFLPKHRTPNTAGGFEEKLGRPPRISMALQLEEICNSSLPSAVINLLRQQALQIIVLQCERKAQAESICSLRARLIAAESAQGDLQRRLMDAQQRLLLMEDESRVLKHELRHVSLPRLALSASAPSTAEHPPPPSLPRLHSPPRHAAPFALASADQQPSLVRAASTSGEAVEALQPNDAVKAELPSGQKKTKCCPGSQAALLQVKALSAVEAEPPVLADAQVSSSVIMKAAKSINSGKSKPSADSLSTTSSSSSQATVEATTCRSPSMLDLLCTAAHYNDIEPPSETAAASPASAASTSPANSPAPARAAVPESKLVDSSLVLQSVRPPVPPTCTNGMFAGCEAPSKERKRLADMMVPDHLVKRTRCMPVVHKSPGVCTIGAAGSLARIRQQAAAGMGIGLQL</sequence>
<comment type="caution">
    <text evidence="2">The sequence shown here is derived from an EMBL/GenBank/DDBJ whole genome shotgun (WGS) entry which is preliminary data.</text>
</comment>
<gene>
    <name evidence="2" type="ORF">AB1Y20_020624</name>
</gene>
<evidence type="ECO:0000313" key="3">
    <source>
        <dbReference type="Proteomes" id="UP001515480"/>
    </source>
</evidence>
<feature type="compositionally biased region" description="Low complexity" evidence="1">
    <location>
        <begin position="242"/>
        <end position="264"/>
    </location>
</feature>
<feature type="region of interest" description="Disordered" evidence="1">
    <location>
        <begin position="125"/>
        <end position="177"/>
    </location>
</feature>
<feature type="compositionally biased region" description="Low complexity" evidence="1">
    <location>
        <begin position="287"/>
        <end position="313"/>
    </location>
</feature>
<feature type="compositionally biased region" description="Polar residues" evidence="1">
    <location>
        <begin position="157"/>
        <end position="171"/>
    </location>
</feature>
<dbReference type="AlphaFoldDB" id="A0AB34JY52"/>
<dbReference type="Proteomes" id="UP001515480">
    <property type="component" value="Unassembled WGS sequence"/>
</dbReference>
<accession>A0AB34JY52</accession>
<protein>
    <submittedName>
        <fullName evidence="2">Uncharacterized protein</fullName>
    </submittedName>
</protein>
<reference evidence="2 3" key="1">
    <citation type="journal article" date="2024" name="Science">
        <title>Giant polyketide synthase enzymes in the biosynthesis of giant marine polyether toxins.</title>
        <authorList>
            <person name="Fallon T.R."/>
            <person name="Shende V.V."/>
            <person name="Wierzbicki I.H."/>
            <person name="Pendleton A.L."/>
            <person name="Watervoot N.F."/>
            <person name="Auber R.P."/>
            <person name="Gonzalez D.J."/>
            <person name="Wisecaver J.H."/>
            <person name="Moore B.S."/>
        </authorList>
    </citation>
    <scope>NUCLEOTIDE SEQUENCE [LARGE SCALE GENOMIC DNA]</scope>
    <source>
        <strain evidence="2 3">12B1</strain>
    </source>
</reference>
<proteinExistence type="predicted"/>
<keyword evidence="3" id="KW-1185">Reference proteome</keyword>
<organism evidence="2 3">
    <name type="scientific">Prymnesium parvum</name>
    <name type="common">Toxic golden alga</name>
    <dbReference type="NCBI Taxonomy" id="97485"/>
    <lineage>
        <taxon>Eukaryota</taxon>
        <taxon>Haptista</taxon>
        <taxon>Haptophyta</taxon>
        <taxon>Prymnesiophyceae</taxon>
        <taxon>Prymnesiales</taxon>
        <taxon>Prymnesiaceae</taxon>
        <taxon>Prymnesium</taxon>
    </lineage>
</organism>
<evidence type="ECO:0000256" key="1">
    <source>
        <dbReference type="SAM" id="MobiDB-lite"/>
    </source>
</evidence>